<feature type="transmembrane region" description="Helical" evidence="8">
    <location>
        <begin position="338"/>
        <end position="360"/>
    </location>
</feature>
<dbReference type="EMBL" id="MKZS01000001">
    <property type="protein sequence ID" value="OLT59409.1"/>
    <property type="molecule type" value="Genomic_DNA"/>
</dbReference>
<comment type="subcellular location">
    <subcellularLocation>
        <location evidence="1">Cell membrane</location>
        <topology evidence="1">Multi-pass membrane protein</topology>
    </subcellularLocation>
</comment>
<name>A0A1U7N0D5_9CYAN</name>
<feature type="transmembrane region" description="Helical" evidence="8">
    <location>
        <begin position="367"/>
        <end position="390"/>
    </location>
</feature>
<comment type="caution">
    <text evidence="10">The sequence shown here is derived from an EMBL/GenBank/DDBJ whole genome shotgun (WGS) entry which is preliminary data.</text>
</comment>
<dbReference type="InterPro" id="IPR020846">
    <property type="entry name" value="MFS_dom"/>
</dbReference>
<feature type="domain" description="Major facilitator superfamily (MFS) profile" evidence="9">
    <location>
        <begin position="45"/>
        <end position="422"/>
    </location>
</feature>
<dbReference type="GO" id="GO:0005886">
    <property type="term" value="C:plasma membrane"/>
    <property type="evidence" value="ECO:0007669"/>
    <property type="project" value="UniProtKB-SubCell"/>
</dbReference>
<evidence type="ECO:0000256" key="1">
    <source>
        <dbReference type="ARBA" id="ARBA00004651"/>
    </source>
</evidence>
<feature type="compositionally biased region" description="Polar residues" evidence="7">
    <location>
        <begin position="1"/>
        <end position="35"/>
    </location>
</feature>
<evidence type="ECO:0000256" key="5">
    <source>
        <dbReference type="ARBA" id="ARBA00022989"/>
    </source>
</evidence>
<keyword evidence="11" id="KW-1185">Reference proteome</keyword>
<feature type="transmembrane region" description="Helical" evidence="8">
    <location>
        <begin position="48"/>
        <end position="74"/>
    </location>
</feature>
<dbReference type="AlphaFoldDB" id="A0A1U7N0D5"/>
<evidence type="ECO:0000313" key="11">
    <source>
        <dbReference type="Proteomes" id="UP000186657"/>
    </source>
</evidence>
<comment type="similarity">
    <text evidence="2">Belongs to the major facilitator superfamily.</text>
</comment>
<dbReference type="InterPro" id="IPR051788">
    <property type="entry name" value="MFS_Transporter"/>
</dbReference>
<proteinExistence type="inferred from homology"/>
<keyword evidence="3" id="KW-0813">Transport</keyword>
<feature type="transmembrane region" description="Helical" evidence="8">
    <location>
        <begin position="402"/>
        <end position="424"/>
    </location>
</feature>
<dbReference type="Gene3D" id="1.20.1250.20">
    <property type="entry name" value="MFS general substrate transporter like domains"/>
    <property type="match status" value="1"/>
</dbReference>
<sequence length="434" mass="48001">MAVQEPSQVSGDNQISQSNTLNIDSSPGTSSQSILEHNDPKSRIKISLLLLGFLLIGLYESSISVLILNLQIYYQVDKATVAFLLLGGTLGHFIAALTIGFIENWLGRLSLLLIGINSFVIATLACSLCPPFKIFILLPILIGFGLAIIETWFNAYLVMQPNSKIWLNYLHALWGVGALLGPIIAASIIASNQGWYNIYRLWALLGFLLAIALYLAFSDQADTTLNYDDSQGSQPSVLQAALTSPIIWFTSGFVIFCVGTEHSLGDWAYSFLCSIQHESHFMASLSISTYWLGMTLARLGISILFRWFEINQLLYLCMFSILINMMLIWFWPSVIMSTVGLGIAGLSLGPLYPTILAVVAKQIQPRLVISAIAIISGLGKLGTSIVPWLMGLIAQKFSLWSLFPYIMLLAMIMVILWTAMKFLYYRPEQISING</sequence>
<gene>
    <name evidence="10" type="ORF">BJP37_10475</name>
</gene>
<evidence type="ECO:0000259" key="9">
    <source>
        <dbReference type="PROSITE" id="PS50850"/>
    </source>
</evidence>
<dbReference type="SUPFAM" id="SSF103473">
    <property type="entry name" value="MFS general substrate transporter"/>
    <property type="match status" value="1"/>
</dbReference>
<dbReference type="GO" id="GO:0022857">
    <property type="term" value="F:transmembrane transporter activity"/>
    <property type="evidence" value="ECO:0007669"/>
    <property type="project" value="InterPro"/>
</dbReference>
<feature type="transmembrane region" description="Helical" evidence="8">
    <location>
        <begin position="313"/>
        <end position="332"/>
    </location>
</feature>
<dbReference type="RefSeq" id="WP_075898760.1">
    <property type="nucleotide sequence ID" value="NZ_MKZS01000001.1"/>
</dbReference>
<dbReference type="InterPro" id="IPR036259">
    <property type="entry name" value="MFS_trans_sf"/>
</dbReference>
<dbReference type="InterPro" id="IPR011701">
    <property type="entry name" value="MFS"/>
</dbReference>
<dbReference type="Proteomes" id="UP000186657">
    <property type="component" value="Unassembled WGS sequence"/>
</dbReference>
<feature type="transmembrane region" description="Helical" evidence="8">
    <location>
        <begin position="237"/>
        <end position="261"/>
    </location>
</feature>
<evidence type="ECO:0000313" key="10">
    <source>
        <dbReference type="EMBL" id="OLT59409.1"/>
    </source>
</evidence>
<feature type="transmembrane region" description="Helical" evidence="8">
    <location>
        <begin position="169"/>
        <end position="190"/>
    </location>
</feature>
<evidence type="ECO:0000256" key="8">
    <source>
        <dbReference type="SAM" id="Phobius"/>
    </source>
</evidence>
<dbReference type="PANTHER" id="PTHR23514">
    <property type="entry name" value="BYPASS OF STOP CODON PROTEIN 6"/>
    <property type="match status" value="1"/>
</dbReference>
<feature type="transmembrane region" description="Helical" evidence="8">
    <location>
        <begin position="196"/>
        <end position="217"/>
    </location>
</feature>
<evidence type="ECO:0000256" key="6">
    <source>
        <dbReference type="ARBA" id="ARBA00023136"/>
    </source>
</evidence>
<feature type="transmembrane region" description="Helical" evidence="8">
    <location>
        <begin position="80"/>
        <end position="102"/>
    </location>
</feature>
<accession>A0A1U7N0D5</accession>
<dbReference type="PANTHER" id="PTHR23514:SF3">
    <property type="entry name" value="BYPASS OF STOP CODON PROTEIN 6"/>
    <property type="match status" value="1"/>
</dbReference>
<keyword evidence="4 8" id="KW-0812">Transmembrane</keyword>
<dbReference type="PROSITE" id="PS50850">
    <property type="entry name" value="MFS"/>
    <property type="match status" value="1"/>
</dbReference>
<feature type="transmembrane region" description="Helical" evidence="8">
    <location>
        <begin position="134"/>
        <end position="157"/>
    </location>
</feature>
<feature type="transmembrane region" description="Helical" evidence="8">
    <location>
        <begin position="109"/>
        <end position="128"/>
    </location>
</feature>
<evidence type="ECO:0000256" key="4">
    <source>
        <dbReference type="ARBA" id="ARBA00022692"/>
    </source>
</evidence>
<organism evidence="10 11">
    <name type="scientific">Moorena bouillonii PNG</name>
    <dbReference type="NCBI Taxonomy" id="568701"/>
    <lineage>
        <taxon>Bacteria</taxon>
        <taxon>Bacillati</taxon>
        <taxon>Cyanobacteriota</taxon>
        <taxon>Cyanophyceae</taxon>
        <taxon>Coleofasciculales</taxon>
        <taxon>Coleofasciculaceae</taxon>
        <taxon>Moorena</taxon>
    </lineage>
</organism>
<feature type="region of interest" description="Disordered" evidence="7">
    <location>
        <begin position="1"/>
        <end position="36"/>
    </location>
</feature>
<dbReference type="Pfam" id="PF07690">
    <property type="entry name" value="MFS_1"/>
    <property type="match status" value="1"/>
</dbReference>
<reference evidence="10 11" key="1">
    <citation type="submission" date="2016-10" db="EMBL/GenBank/DDBJ databases">
        <title>Comparative genomics uncovers the prolific and rare metabolic potential of the cyanobacterial genus Moorea.</title>
        <authorList>
            <person name="Leao T."/>
            <person name="Castelao G."/>
            <person name="Korobeynikov A."/>
            <person name="Monroe E.A."/>
            <person name="Podell S."/>
            <person name="Glukhov E."/>
            <person name="Allen E."/>
            <person name="Gerwick W.H."/>
            <person name="Gerwick L."/>
        </authorList>
    </citation>
    <scope>NUCLEOTIDE SEQUENCE [LARGE SCALE GENOMIC DNA]</scope>
    <source>
        <strain evidence="10 11">PNG5-198</strain>
    </source>
</reference>
<keyword evidence="5 8" id="KW-1133">Transmembrane helix</keyword>
<evidence type="ECO:0000256" key="7">
    <source>
        <dbReference type="SAM" id="MobiDB-lite"/>
    </source>
</evidence>
<evidence type="ECO:0000256" key="3">
    <source>
        <dbReference type="ARBA" id="ARBA00022448"/>
    </source>
</evidence>
<keyword evidence="6 8" id="KW-0472">Membrane</keyword>
<protein>
    <recommendedName>
        <fullName evidence="9">Major facilitator superfamily (MFS) profile domain-containing protein</fullName>
    </recommendedName>
</protein>
<evidence type="ECO:0000256" key="2">
    <source>
        <dbReference type="ARBA" id="ARBA00008335"/>
    </source>
</evidence>